<evidence type="ECO:0000313" key="2">
    <source>
        <dbReference type="EMBL" id="MED6288293.1"/>
    </source>
</evidence>
<keyword evidence="3" id="KW-1185">Reference proteome</keyword>
<organism evidence="2 3">
    <name type="scientific">Characodon lateralis</name>
    <dbReference type="NCBI Taxonomy" id="208331"/>
    <lineage>
        <taxon>Eukaryota</taxon>
        <taxon>Metazoa</taxon>
        <taxon>Chordata</taxon>
        <taxon>Craniata</taxon>
        <taxon>Vertebrata</taxon>
        <taxon>Euteleostomi</taxon>
        <taxon>Actinopterygii</taxon>
        <taxon>Neopterygii</taxon>
        <taxon>Teleostei</taxon>
        <taxon>Neoteleostei</taxon>
        <taxon>Acanthomorphata</taxon>
        <taxon>Ovalentaria</taxon>
        <taxon>Atherinomorphae</taxon>
        <taxon>Cyprinodontiformes</taxon>
        <taxon>Goodeidae</taxon>
        <taxon>Characodon</taxon>
    </lineage>
</organism>
<proteinExistence type="predicted"/>
<gene>
    <name evidence="2" type="ORF">CHARACLAT_025143</name>
</gene>
<accession>A0ABU7EM28</accession>
<evidence type="ECO:0000256" key="1">
    <source>
        <dbReference type="SAM" id="MobiDB-lite"/>
    </source>
</evidence>
<dbReference type="EMBL" id="JAHUTJ010060245">
    <property type="protein sequence ID" value="MED6288293.1"/>
    <property type="molecule type" value="Genomic_DNA"/>
</dbReference>
<evidence type="ECO:0000313" key="3">
    <source>
        <dbReference type="Proteomes" id="UP001352852"/>
    </source>
</evidence>
<sequence>MRFIDTENYCVLELRSREKQQHGETRNSETETERRCNPEGMDGSGAERTGSAVRRKPVMEIGIQRSTETLERQG</sequence>
<comment type="caution">
    <text evidence="2">The sequence shown here is derived from an EMBL/GenBank/DDBJ whole genome shotgun (WGS) entry which is preliminary data.</text>
</comment>
<protein>
    <submittedName>
        <fullName evidence="2">Uncharacterized protein</fullName>
    </submittedName>
</protein>
<reference evidence="2 3" key="1">
    <citation type="submission" date="2021-06" db="EMBL/GenBank/DDBJ databases">
        <authorList>
            <person name="Palmer J.M."/>
        </authorList>
    </citation>
    <scope>NUCLEOTIDE SEQUENCE [LARGE SCALE GENOMIC DNA]</scope>
    <source>
        <strain evidence="2 3">CL_MEX2019</strain>
        <tissue evidence="2">Muscle</tissue>
    </source>
</reference>
<feature type="region of interest" description="Disordered" evidence="1">
    <location>
        <begin position="15"/>
        <end position="74"/>
    </location>
</feature>
<name>A0ABU7EM28_9TELE</name>
<dbReference type="Proteomes" id="UP001352852">
    <property type="component" value="Unassembled WGS sequence"/>
</dbReference>
<feature type="compositionally biased region" description="Basic and acidic residues" evidence="1">
    <location>
        <begin position="15"/>
        <end position="37"/>
    </location>
</feature>